<evidence type="ECO:0000256" key="8">
    <source>
        <dbReference type="ARBA" id="ARBA00048679"/>
    </source>
</evidence>
<dbReference type="Gene3D" id="1.20.1310.10">
    <property type="entry name" value="Cullin Repeats"/>
    <property type="match status" value="1"/>
</dbReference>
<feature type="domain" description="Protein kinase" evidence="11">
    <location>
        <begin position="585"/>
        <end position="821"/>
    </location>
</feature>
<keyword evidence="6" id="KW-0067">ATP-binding</keyword>
<dbReference type="InterPro" id="IPR036317">
    <property type="entry name" value="Cullin_homology_sf"/>
</dbReference>
<evidence type="ECO:0000256" key="2">
    <source>
        <dbReference type="ARBA" id="ARBA00022527"/>
    </source>
</evidence>
<dbReference type="Pfam" id="PF26557">
    <property type="entry name" value="Cullin_AB"/>
    <property type="match status" value="1"/>
</dbReference>
<evidence type="ECO:0000313" key="13">
    <source>
        <dbReference type="Proteomes" id="UP000095283"/>
    </source>
</evidence>
<feature type="transmembrane region" description="Helical" evidence="10">
    <location>
        <begin position="150"/>
        <end position="172"/>
    </location>
</feature>
<evidence type="ECO:0000256" key="6">
    <source>
        <dbReference type="ARBA" id="ARBA00022840"/>
    </source>
</evidence>
<dbReference type="PANTHER" id="PTHR45998">
    <property type="entry name" value="SERINE/THREONINE-PROTEIN KINASE 16"/>
    <property type="match status" value="1"/>
</dbReference>
<evidence type="ECO:0000256" key="4">
    <source>
        <dbReference type="ARBA" id="ARBA00022741"/>
    </source>
</evidence>
<keyword evidence="2" id="KW-0723">Serine/threonine-protein kinase</keyword>
<evidence type="ECO:0000313" key="14">
    <source>
        <dbReference type="WBParaSite" id="Hba_20697"/>
    </source>
</evidence>
<keyword evidence="10" id="KW-1133">Transmembrane helix</keyword>
<dbReference type="SMART" id="SM00182">
    <property type="entry name" value="CULLIN"/>
    <property type="match status" value="1"/>
</dbReference>
<keyword evidence="10" id="KW-0812">Transmembrane</keyword>
<keyword evidence="5" id="KW-0418">Kinase</keyword>
<comment type="catalytic activity">
    <reaction evidence="8">
        <text>L-seryl-[protein] + ATP = O-phospho-L-seryl-[protein] + ADP + H(+)</text>
        <dbReference type="Rhea" id="RHEA:17989"/>
        <dbReference type="Rhea" id="RHEA-COMP:9863"/>
        <dbReference type="Rhea" id="RHEA-COMP:11604"/>
        <dbReference type="ChEBI" id="CHEBI:15378"/>
        <dbReference type="ChEBI" id="CHEBI:29999"/>
        <dbReference type="ChEBI" id="CHEBI:30616"/>
        <dbReference type="ChEBI" id="CHEBI:83421"/>
        <dbReference type="ChEBI" id="CHEBI:456216"/>
        <dbReference type="EC" id="2.7.11.1"/>
    </reaction>
</comment>
<feature type="domain" description="Cullin family profile" evidence="12">
    <location>
        <begin position="46"/>
        <end position="151"/>
    </location>
</feature>
<evidence type="ECO:0000256" key="10">
    <source>
        <dbReference type="SAM" id="Phobius"/>
    </source>
</evidence>
<dbReference type="InterPro" id="IPR008271">
    <property type="entry name" value="Ser/Thr_kinase_AS"/>
</dbReference>
<evidence type="ECO:0000256" key="1">
    <source>
        <dbReference type="ARBA" id="ARBA00012513"/>
    </source>
</evidence>
<evidence type="ECO:0000256" key="9">
    <source>
        <dbReference type="PROSITE-ProRule" id="PRU00330"/>
    </source>
</evidence>
<sequence length="821" mass="93904">MVVFKYIEDKDVFSKFYTKMFSKRLEKFTYELLIPFFVILSVIWIFFSSGAWPQLPPLKMHLPQKLNNCIEQFNAFYNSKHSGRKLTWVLSQSRGEVVSCGFDKKYLFTTTTAQMAVLLLFNETNEIVVNSLIASVGMDKKTLSQVLISLVKMMLILSTTSLLVVGVVAALFPGRLPDEGDVRHLYPQLHLAIGLDSHSYILPHLLGYLENLEYPKSRIHLELYLNSKEDATADQIMWYVIGKKWKDSVSFLFSSVKVIIGSDNWLEAGLRAARLRKVGRVLLLSGDTLPQQSRLIQQLNSSLIVITPLFNSPLGRKETNVRGIFSAALPLFIALDTMDSSYLTFEADNLSFYEGNGDPLEVFTQSAKRMNIDLWVDYEHSHGLYINETLEREERRRLVRSYFYLFRYALADIIADGFSIPLHSRTVRPWFPEPSLWGVNKIWENVVQLGLDRVIVFEDDIRFSEGGLERILEVLEDLDSSKMEWDLIYLGRKKQANQEELWVPYHRHLSTVGYSYWTLGYLLSSSGAKKLIDGKPLEKIIPVDEYLPIMFDKHPNKEWSSYYAVRNLRAFTLYPLIVSPQRYTNDQDYVININLMGCIWSNVDLVGDGLRMRTIKHLAQGGFSNVKMHRRFSSAQNIVSLLAVIGNSGDSAFYLVLPFYRRGTVADELGKRREVCDYLDQNTILRLFSGLCSAVDYMHRMGYAHRDLKAANILLSDDGRAMLTDFGSATSVPISIDSLNDQQRMRDEAAELCSMPYRAPELFDCYVGTCITTNIDLWSLGCCLYAMCFFVSPFDLIYERGDSIALAVQSPEKIAYPDNIV</sequence>
<dbReference type="AlphaFoldDB" id="A0A1I7XT82"/>
<comment type="catalytic activity">
    <reaction evidence="7">
        <text>L-threonyl-[protein] + ATP = O-phospho-L-threonyl-[protein] + ADP + H(+)</text>
        <dbReference type="Rhea" id="RHEA:46608"/>
        <dbReference type="Rhea" id="RHEA-COMP:11060"/>
        <dbReference type="Rhea" id="RHEA-COMP:11605"/>
        <dbReference type="ChEBI" id="CHEBI:15378"/>
        <dbReference type="ChEBI" id="CHEBI:30013"/>
        <dbReference type="ChEBI" id="CHEBI:30616"/>
        <dbReference type="ChEBI" id="CHEBI:61977"/>
        <dbReference type="ChEBI" id="CHEBI:456216"/>
        <dbReference type="EC" id="2.7.11.1"/>
    </reaction>
</comment>
<dbReference type="InterPro" id="IPR016158">
    <property type="entry name" value="Cullin_homology"/>
</dbReference>
<evidence type="ECO:0000259" key="11">
    <source>
        <dbReference type="PROSITE" id="PS50011"/>
    </source>
</evidence>
<dbReference type="InterPro" id="IPR059120">
    <property type="entry name" value="Cullin-like_AB"/>
</dbReference>
<reference evidence="14" key="1">
    <citation type="submission" date="2016-11" db="UniProtKB">
        <authorList>
            <consortium name="WormBaseParasite"/>
        </authorList>
    </citation>
    <scope>IDENTIFICATION</scope>
</reference>
<dbReference type="GO" id="GO:0005524">
    <property type="term" value="F:ATP binding"/>
    <property type="evidence" value="ECO:0007669"/>
    <property type="project" value="UniProtKB-KW"/>
</dbReference>
<protein>
    <recommendedName>
        <fullName evidence="1">non-specific serine/threonine protein kinase</fullName>
        <ecNumber evidence="1">2.7.11.1</ecNumber>
    </recommendedName>
</protein>
<dbReference type="InterPro" id="IPR002654">
    <property type="entry name" value="Glyco_trans_25"/>
</dbReference>
<dbReference type="InterPro" id="IPR011009">
    <property type="entry name" value="Kinase-like_dom_sf"/>
</dbReference>
<dbReference type="PANTHER" id="PTHR45998:SF2">
    <property type="entry name" value="SERINE_THREONINE-PROTEIN KINASE 16"/>
    <property type="match status" value="1"/>
</dbReference>
<dbReference type="InterPro" id="IPR000719">
    <property type="entry name" value="Prot_kinase_dom"/>
</dbReference>
<organism evidence="13 14">
    <name type="scientific">Heterorhabditis bacteriophora</name>
    <name type="common">Entomopathogenic nematode worm</name>
    <dbReference type="NCBI Taxonomy" id="37862"/>
    <lineage>
        <taxon>Eukaryota</taxon>
        <taxon>Metazoa</taxon>
        <taxon>Ecdysozoa</taxon>
        <taxon>Nematoda</taxon>
        <taxon>Chromadorea</taxon>
        <taxon>Rhabditida</taxon>
        <taxon>Rhabditina</taxon>
        <taxon>Rhabditomorpha</taxon>
        <taxon>Strongyloidea</taxon>
        <taxon>Heterorhabditidae</taxon>
        <taxon>Heterorhabditis</taxon>
    </lineage>
</organism>
<evidence type="ECO:0000256" key="3">
    <source>
        <dbReference type="ARBA" id="ARBA00022679"/>
    </source>
</evidence>
<accession>A0A1I7XT82</accession>
<comment type="similarity">
    <text evidence="9">Belongs to the cullin family.</text>
</comment>
<keyword evidence="10" id="KW-0472">Membrane</keyword>
<keyword evidence="4" id="KW-0547">Nucleotide-binding</keyword>
<dbReference type="Gene3D" id="1.10.510.10">
    <property type="entry name" value="Transferase(Phosphotransferase) domain 1"/>
    <property type="match status" value="1"/>
</dbReference>
<proteinExistence type="inferred from homology"/>
<dbReference type="PROSITE" id="PS00108">
    <property type="entry name" value="PROTEIN_KINASE_ST"/>
    <property type="match status" value="1"/>
</dbReference>
<dbReference type="Proteomes" id="UP000095283">
    <property type="component" value="Unplaced"/>
</dbReference>
<dbReference type="GO" id="GO:0006511">
    <property type="term" value="P:ubiquitin-dependent protein catabolic process"/>
    <property type="evidence" value="ECO:0007669"/>
    <property type="project" value="InterPro"/>
</dbReference>
<dbReference type="SMART" id="SM00220">
    <property type="entry name" value="S_TKc"/>
    <property type="match status" value="1"/>
</dbReference>
<dbReference type="SUPFAM" id="SSF56112">
    <property type="entry name" value="Protein kinase-like (PK-like)"/>
    <property type="match status" value="1"/>
</dbReference>
<evidence type="ECO:0000256" key="5">
    <source>
        <dbReference type="ARBA" id="ARBA00022777"/>
    </source>
</evidence>
<keyword evidence="13" id="KW-1185">Reference proteome</keyword>
<feature type="domain" description="Cullin family profile" evidence="12">
    <location>
        <begin position="1"/>
        <end position="25"/>
    </location>
</feature>
<dbReference type="GO" id="GO:0031625">
    <property type="term" value="F:ubiquitin protein ligase binding"/>
    <property type="evidence" value="ECO:0007669"/>
    <property type="project" value="InterPro"/>
</dbReference>
<dbReference type="GO" id="GO:0004674">
    <property type="term" value="F:protein serine/threonine kinase activity"/>
    <property type="evidence" value="ECO:0007669"/>
    <property type="project" value="UniProtKB-KW"/>
</dbReference>
<dbReference type="Pfam" id="PF00069">
    <property type="entry name" value="Pkinase"/>
    <property type="match status" value="1"/>
</dbReference>
<dbReference type="WBParaSite" id="Hba_20697">
    <property type="protein sequence ID" value="Hba_20697"/>
    <property type="gene ID" value="Hba_20697"/>
</dbReference>
<dbReference type="InterPro" id="IPR052239">
    <property type="entry name" value="Ser/Thr-specific_kinases"/>
</dbReference>
<evidence type="ECO:0000256" key="7">
    <source>
        <dbReference type="ARBA" id="ARBA00047899"/>
    </source>
</evidence>
<dbReference type="Gene3D" id="3.30.230.130">
    <property type="entry name" value="Cullin, Chain C, Domain 2"/>
    <property type="match status" value="1"/>
</dbReference>
<dbReference type="GO" id="GO:0005794">
    <property type="term" value="C:Golgi apparatus"/>
    <property type="evidence" value="ECO:0007669"/>
    <property type="project" value="TreeGrafter"/>
</dbReference>
<name>A0A1I7XT82_HETBA</name>
<evidence type="ECO:0000259" key="12">
    <source>
        <dbReference type="PROSITE" id="PS50069"/>
    </source>
</evidence>
<dbReference type="PROSITE" id="PS50011">
    <property type="entry name" value="PROTEIN_KINASE_DOM"/>
    <property type="match status" value="1"/>
</dbReference>
<dbReference type="SUPFAM" id="SSF75632">
    <property type="entry name" value="Cullin homology domain"/>
    <property type="match status" value="1"/>
</dbReference>
<keyword evidence="3" id="KW-0808">Transferase</keyword>
<dbReference type="EC" id="2.7.11.1" evidence="1"/>
<feature type="transmembrane region" description="Helical" evidence="10">
    <location>
        <begin position="32"/>
        <end position="52"/>
    </location>
</feature>
<dbReference type="PROSITE" id="PS50069">
    <property type="entry name" value="CULLIN_2"/>
    <property type="match status" value="2"/>
</dbReference>
<dbReference type="Pfam" id="PF01755">
    <property type="entry name" value="Glyco_transf_25"/>
    <property type="match status" value="1"/>
</dbReference>